<accession>A0A2S8FR73</accession>
<organism evidence="2 3">
    <name type="scientific">Blastopirellula marina</name>
    <dbReference type="NCBI Taxonomy" id="124"/>
    <lineage>
        <taxon>Bacteria</taxon>
        <taxon>Pseudomonadati</taxon>
        <taxon>Planctomycetota</taxon>
        <taxon>Planctomycetia</taxon>
        <taxon>Pirellulales</taxon>
        <taxon>Pirellulaceae</taxon>
        <taxon>Blastopirellula</taxon>
    </lineage>
</organism>
<feature type="transmembrane region" description="Helical" evidence="1">
    <location>
        <begin position="21"/>
        <end position="42"/>
    </location>
</feature>
<evidence type="ECO:0000313" key="2">
    <source>
        <dbReference type="EMBL" id="PQO34672.1"/>
    </source>
</evidence>
<evidence type="ECO:0000313" key="3">
    <source>
        <dbReference type="Proteomes" id="UP000238322"/>
    </source>
</evidence>
<keyword evidence="1" id="KW-0472">Membrane</keyword>
<gene>
    <name evidence="2" type="ORF">C5Y83_14295</name>
</gene>
<feature type="transmembrane region" description="Helical" evidence="1">
    <location>
        <begin position="141"/>
        <end position="163"/>
    </location>
</feature>
<evidence type="ECO:0000256" key="1">
    <source>
        <dbReference type="SAM" id="Phobius"/>
    </source>
</evidence>
<keyword evidence="1" id="KW-1133">Transmembrane helix</keyword>
<sequence length="182" mass="19842">MGQNMTDDGSNVTDTLPRYSLWALAIVMAVCGLVFGILRLLGPLAACWTVLMLLVIGVHLLASYVGHRMDRDRKKKRHDWPSVGGSLPIAPVETHERKNPNLAERTGLSVWQVYSTAQATVMGGALGVVSGRWIPPQEFNWAVLIVCVISGAALCGIWCFVIGNLTEHVVRSWIAAHRGEVS</sequence>
<comment type="caution">
    <text evidence="2">The sequence shown here is derived from an EMBL/GenBank/DDBJ whole genome shotgun (WGS) entry which is preliminary data.</text>
</comment>
<name>A0A2S8FR73_9BACT</name>
<reference evidence="2 3" key="1">
    <citation type="submission" date="2018-02" db="EMBL/GenBank/DDBJ databases">
        <title>Comparative genomes isolates from brazilian mangrove.</title>
        <authorList>
            <person name="Araujo J.E."/>
            <person name="Taketani R.G."/>
            <person name="Silva M.C.P."/>
            <person name="Loureco M.V."/>
            <person name="Andreote F.D."/>
        </authorList>
    </citation>
    <scope>NUCLEOTIDE SEQUENCE [LARGE SCALE GENOMIC DNA]</scope>
    <source>
        <strain evidence="2 3">Hex-1 MGV</strain>
    </source>
</reference>
<dbReference type="AlphaFoldDB" id="A0A2S8FR73"/>
<dbReference type="Proteomes" id="UP000238322">
    <property type="component" value="Unassembled WGS sequence"/>
</dbReference>
<dbReference type="EMBL" id="PUHY01000010">
    <property type="protein sequence ID" value="PQO34672.1"/>
    <property type="molecule type" value="Genomic_DNA"/>
</dbReference>
<feature type="transmembrane region" description="Helical" evidence="1">
    <location>
        <begin position="48"/>
        <end position="67"/>
    </location>
</feature>
<proteinExistence type="predicted"/>
<protein>
    <submittedName>
        <fullName evidence="2">Uncharacterized protein</fullName>
    </submittedName>
</protein>
<keyword evidence="1" id="KW-0812">Transmembrane</keyword>